<keyword evidence="2" id="KW-1185">Reference proteome</keyword>
<protein>
    <submittedName>
        <fullName evidence="1">Uncharacterized protein</fullName>
    </submittedName>
</protein>
<evidence type="ECO:0000313" key="2">
    <source>
        <dbReference type="Proteomes" id="UP000663866"/>
    </source>
</evidence>
<gene>
    <name evidence="1" type="ORF">OVN521_LOCUS46695</name>
</gene>
<dbReference type="Proteomes" id="UP000663866">
    <property type="component" value="Unassembled WGS sequence"/>
</dbReference>
<name>A0A821F780_9BILA</name>
<accession>A0A821F780</accession>
<sequence>MWKVVDEIIPRKQQNQEINSTHQNTQEIANNFNKYLSSIGKNTYNEVKNLEATSENKNNNLYNANLNDD</sequence>
<comment type="caution">
    <text evidence="1">The sequence shown here is derived from an EMBL/GenBank/DDBJ whole genome shotgun (WGS) entry which is preliminary data.</text>
</comment>
<dbReference type="EMBL" id="CAJOBG010085482">
    <property type="protein sequence ID" value="CAF4646677.1"/>
    <property type="molecule type" value="Genomic_DNA"/>
</dbReference>
<proteinExistence type="predicted"/>
<dbReference type="AlphaFoldDB" id="A0A821F780"/>
<reference evidence="1" key="1">
    <citation type="submission" date="2021-02" db="EMBL/GenBank/DDBJ databases">
        <authorList>
            <person name="Nowell W R."/>
        </authorList>
    </citation>
    <scope>NUCLEOTIDE SEQUENCE</scope>
</reference>
<feature type="non-terminal residue" evidence="1">
    <location>
        <position position="69"/>
    </location>
</feature>
<organism evidence="1 2">
    <name type="scientific">Rotaria magnacalcarata</name>
    <dbReference type="NCBI Taxonomy" id="392030"/>
    <lineage>
        <taxon>Eukaryota</taxon>
        <taxon>Metazoa</taxon>
        <taxon>Spiralia</taxon>
        <taxon>Gnathifera</taxon>
        <taxon>Rotifera</taxon>
        <taxon>Eurotatoria</taxon>
        <taxon>Bdelloidea</taxon>
        <taxon>Philodinida</taxon>
        <taxon>Philodinidae</taxon>
        <taxon>Rotaria</taxon>
    </lineage>
</organism>
<evidence type="ECO:0000313" key="1">
    <source>
        <dbReference type="EMBL" id="CAF4646677.1"/>
    </source>
</evidence>